<gene>
    <name evidence="2" type="primary">cgkA</name>
    <name evidence="2" type="ORF">NCTC11632_00882</name>
</gene>
<evidence type="ECO:0000313" key="3">
    <source>
        <dbReference type="Proteomes" id="UP000254156"/>
    </source>
</evidence>
<proteinExistence type="predicted"/>
<dbReference type="InterPro" id="IPR003343">
    <property type="entry name" value="Big_2"/>
</dbReference>
<feature type="domain" description="BIG2" evidence="1">
    <location>
        <begin position="30"/>
        <end position="106"/>
    </location>
</feature>
<feature type="domain" description="BIG2" evidence="1">
    <location>
        <begin position="112"/>
        <end position="187"/>
    </location>
</feature>
<dbReference type="EMBL" id="UGTF01000002">
    <property type="protein sequence ID" value="SUB88805.1"/>
    <property type="molecule type" value="Genomic_DNA"/>
</dbReference>
<dbReference type="RefSeq" id="WP_025003983.1">
    <property type="nucleotide sequence ID" value="NZ_UGTF01000002.1"/>
</dbReference>
<sequence>MKSNLKPLFWVYLFTWLLVACSPESDPDIPVESIKLTHRALTLITGESTTVEAEVLPVNASDQTLVWDVTNKDIVEVVNGTIKAKKKGETSIIVKCGNKKSMCFIRVTEKKIPTQAISIPEEITMKVNDVKIIDLTLTPVDATDKVEWYSDNEKVITVVNGEATAREAGKATITAKSGSCEAKCLITVNPQDVKIKSFEIETLNLTLKEGNAELIKVKLDADRPEEVEIGWTSSNKNVATVTHGRVNALSIGKTIITATAGRFTAQCQVEVIENKIVVESISLEPAELEIKPGQTNILKLKILPEDIEAPVEWISEDENIAKVNNYGLVTGINIGHTVIKATLGGKTATSAVTVASKAPAESFNVEIFDIIATNAKIIITPKDNEMTYYFYCMTKFKYEKELAYPGTKDISDFDMAFWKAQGGDRWKDAMALSLVKGRQESFLEDLLWPMWDTDFVFYCYGIDKEGVKTTDILIKEFRTPVNGKSDNKFTFTLYETFSDGFTGKVTTTNNDGYYMNAQPKSFFDFYRRKKEAGELINGMDPYKAMLRILLESERREDRETMIVHGDFEIPRNHFGYKKPKKDYELMIVGFDRERGQTTEMHFFSFKTKPKN</sequence>
<dbReference type="AlphaFoldDB" id="A0A379E7Y2"/>
<dbReference type="SMART" id="SM00635">
    <property type="entry name" value="BID_2"/>
    <property type="match status" value="4"/>
</dbReference>
<reference evidence="2 3" key="1">
    <citation type="submission" date="2018-06" db="EMBL/GenBank/DDBJ databases">
        <authorList>
            <consortium name="Pathogen Informatics"/>
            <person name="Doyle S."/>
        </authorList>
    </citation>
    <scope>NUCLEOTIDE SEQUENCE [LARGE SCALE GENOMIC DNA]</scope>
    <source>
        <strain evidence="2 3">NCTC11632</strain>
    </source>
</reference>
<dbReference type="Gene3D" id="2.60.40.1080">
    <property type="match status" value="4"/>
</dbReference>
<dbReference type="PROSITE" id="PS51257">
    <property type="entry name" value="PROKAR_LIPOPROTEIN"/>
    <property type="match status" value="1"/>
</dbReference>
<dbReference type="SUPFAM" id="SSF49373">
    <property type="entry name" value="Invasin/intimin cell-adhesion fragments"/>
    <property type="match status" value="4"/>
</dbReference>
<keyword evidence="2" id="KW-0378">Hydrolase</keyword>
<evidence type="ECO:0000313" key="2">
    <source>
        <dbReference type="EMBL" id="SUB88805.1"/>
    </source>
</evidence>
<keyword evidence="2" id="KW-0326">Glycosidase</keyword>
<name>A0A379E7Y2_9PORP</name>
<dbReference type="Pfam" id="PF02368">
    <property type="entry name" value="Big_2"/>
    <property type="match status" value="4"/>
</dbReference>
<dbReference type="InterPro" id="IPR008964">
    <property type="entry name" value="Invasin/intimin_cell_adhesion"/>
</dbReference>
<evidence type="ECO:0000259" key="1">
    <source>
        <dbReference type="SMART" id="SM00635"/>
    </source>
</evidence>
<feature type="domain" description="BIG2" evidence="1">
    <location>
        <begin position="194"/>
        <end position="270"/>
    </location>
</feature>
<dbReference type="EC" id="3.2.1.83" evidence="2"/>
<organism evidence="2 3">
    <name type="scientific">Porphyromonas macacae</name>
    <dbReference type="NCBI Taxonomy" id="28115"/>
    <lineage>
        <taxon>Bacteria</taxon>
        <taxon>Pseudomonadati</taxon>
        <taxon>Bacteroidota</taxon>
        <taxon>Bacteroidia</taxon>
        <taxon>Bacteroidales</taxon>
        <taxon>Porphyromonadaceae</taxon>
        <taxon>Porphyromonas</taxon>
    </lineage>
</organism>
<accession>A0A379E7Y2</accession>
<dbReference type="Proteomes" id="UP000254156">
    <property type="component" value="Unassembled WGS sequence"/>
</dbReference>
<protein>
    <submittedName>
        <fullName evidence="2">Kappa-carrageenase</fullName>
        <ecNumber evidence="2">3.2.1.83</ecNumber>
    </submittedName>
</protein>
<feature type="domain" description="BIG2" evidence="1">
    <location>
        <begin position="277"/>
        <end position="353"/>
    </location>
</feature>
<dbReference type="GO" id="GO:0033918">
    <property type="term" value="F:kappa-carrageenase activity"/>
    <property type="evidence" value="ECO:0007669"/>
    <property type="project" value="UniProtKB-EC"/>
</dbReference>